<reference evidence="1 2" key="1">
    <citation type="submission" date="2011-09" db="EMBL/GenBank/DDBJ databases">
        <authorList>
            <person name="Weinstock G."/>
            <person name="Sodergren E."/>
            <person name="Clifton S."/>
            <person name="Fulton L."/>
            <person name="Fulton B."/>
            <person name="Courtney L."/>
            <person name="Fronick C."/>
            <person name="Harrison M."/>
            <person name="Strong C."/>
            <person name="Farmer C."/>
            <person name="Delahaunty K."/>
            <person name="Markovic C."/>
            <person name="Hall O."/>
            <person name="Minx P."/>
            <person name="Tomlinson C."/>
            <person name="Mitreva M."/>
            <person name="Hou S."/>
            <person name="Chen J."/>
            <person name="Wollam A."/>
            <person name="Pepin K.H."/>
            <person name="Johnson M."/>
            <person name="Bhonagiri V."/>
            <person name="Zhang X."/>
            <person name="Suruliraj S."/>
            <person name="Warren W."/>
            <person name="Chinwalla A."/>
            <person name="Mardis E.R."/>
            <person name="Wilson R.K."/>
        </authorList>
    </citation>
    <scope>NUCLEOTIDE SEQUENCE [LARGE SCALE GENOMIC DNA]</scope>
    <source>
        <strain evidence="1 2">F0435</strain>
    </source>
</reference>
<dbReference type="EMBL" id="AGRJ01000064">
    <property type="protein sequence ID" value="EHO53355.1"/>
    <property type="molecule type" value="Genomic_DNA"/>
</dbReference>
<dbReference type="STRING" id="797516.HMPREF9104_00623"/>
<dbReference type="Proteomes" id="UP000005025">
    <property type="component" value="Unassembled WGS sequence"/>
</dbReference>
<comment type="caution">
    <text evidence="1">The sequence shown here is derived from an EMBL/GenBank/DDBJ whole genome shotgun (WGS) entry which is preliminary data.</text>
</comment>
<proteinExistence type="predicted"/>
<protein>
    <submittedName>
        <fullName evidence="1">Uncharacterized protein</fullName>
    </submittedName>
</protein>
<organism evidence="1 2">
    <name type="scientific">Lentilactobacillus kisonensis F0435</name>
    <dbReference type="NCBI Taxonomy" id="797516"/>
    <lineage>
        <taxon>Bacteria</taxon>
        <taxon>Bacillati</taxon>
        <taxon>Bacillota</taxon>
        <taxon>Bacilli</taxon>
        <taxon>Lactobacillales</taxon>
        <taxon>Lactobacillaceae</taxon>
        <taxon>Lentilactobacillus</taxon>
    </lineage>
</organism>
<dbReference type="HOGENOM" id="CLU_3271882_0_0_9"/>
<evidence type="ECO:0000313" key="2">
    <source>
        <dbReference type="Proteomes" id="UP000005025"/>
    </source>
</evidence>
<evidence type="ECO:0000313" key="1">
    <source>
        <dbReference type="EMBL" id="EHO53355.1"/>
    </source>
</evidence>
<name>H1LDF9_9LACO</name>
<dbReference type="AlphaFoldDB" id="H1LDF9"/>
<gene>
    <name evidence="1" type="ORF">HMPREF9104_00623</name>
</gene>
<sequence length="41" mass="4444">MLHSVAAPGLEIELPGCNVCHYAEISVSLPPAKYQAREFDS</sequence>
<accession>H1LDF9</accession>